<dbReference type="Proteomes" id="UP000186168">
    <property type="component" value="Unassembled WGS sequence"/>
</dbReference>
<accession>A0A1R1SDZ3</accession>
<dbReference type="GeneID" id="96747952"/>
<dbReference type="InterPro" id="IPR001173">
    <property type="entry name" value="Glyco_trans_2-like"/>
</dbReference>
<evidence type="ECO:0000259" key="1">
    <source>
        <dbReference type="Pfam" id="PF00535"/>
    </source>
</evidence>
<dbReference type="RefSeq" id="WP_079151412.1">
    <property type="nucleotide sequence ID" value="NZ_ASQP01000332.1"/>
</dbReference>
<dbReference type="AlphaFoldDB" id="A0A1R1SDZ3"/>
<dbReference type="InterPro" id="IPR029044">
    <property type="entry name" value="Nucleotide-diphossugar_trans"/>
</dbReference>
<dbReference type="Gene3D" id="3.90.550.10">
    <property type="entry name" value="Spore Coat Polysaccharide Biosynthesis Protein SpsA, Chain A"/>
    <property type="match status" value="1"/>
</dbReference>
<organism evidence="2 3">
    <name type="scientific">Streptomyces sparsogenes DSM 40356</name>
    <dbReference type="NCBI Taxonomy" id="1331668"/>
    <lineage>
        <taxon>Bacteria</taxon>
        <taxon>Bacillati</taxon>
        <taxon>Actinomycetota</taxon>
        <taxon>Actinomycetes</taxon>
        <taxon>Kitasatosporales</taxon>
        <taxon>Streptomycetaceae</taxon>
        <taxon>Streptomyces</taxon>
    </lineage>
</organism>
<evidence type="ECO:0000313" key="2">
    <source>
        <dbReference type="EMBL" id="OMI36496.1"/>
    </source>
</evidence>
<keyword evidence="3" id="KW-1185">Reference proteome</keyword>
<evidence type="ECO:0000313" key="3">
    <source>
        <dbReference type="Proteomes" id="UP000186168"/>
    </source>
</evidence>
<dbReference type="SUPFAM" id="SSF53448">
    <property type="entry name" value="Nucleotide-diphospho-sugar transferases"/>
    <property type="match status" value="1"/>
</dbReference>
<dbReference type="CDD" id="cd00761">
    <property type="entry name" value="Glyco_tranf_GTA_type"/>
    <property type="match status" value="1"/>
</dbReference>
<dbReference type="Pfam" id="PF00535">
    <property type="entry name" value="Glycos_transf_2"/>
    <property type="match status" value="1"/>
</dbReference>
<proteinExistence type="predicted"/>
<dbReference type="EMBL" id="ASQP01000332">
    <property type="protein sequence ID" value="OMI36496.1"/>
    <property type="molecule type" value="Genomic_DNA"/>
</dbReference>
<feature type="domain" description="Glycosyltransferase 2-like" evidence="1">
    <location>
        <begin position="7"/>
        <end position="115"/>
    </location>
</feature>
<name>A0A1R1SDZ3_9ACTN</name>
<sequence>MSRHLVSIVTPVHGPAVSLLPEAYESILRQELPDGWEWEWLIQEDGEGVHAAAHLPGGDPRISIDSSRRGGPQVARTMAFARSCMSGESEYIKVFDADDLMAPGALARDIDILSRRPTVGWTTSRALDLLADGSTVGFDGDPERGVLPAGSVWRYWQDNKRAQVHPATLCARRELLLVLGGWMALPASGDTGLLLGLDALADGWFHDEVGLLYRKHPDQITQHPSHSQGPEWEARMHIIEHHTRALRDMLRPRGQACSTAP</sequence>
<comment type="caution">
    <text evidence="2">The sequence shown here is derived from an EMBL/GenBank/DDBJ whole genome shotgun (WGS) entry which is preliminary data.</text>
</comment>
<gene>
    <name evidence="2" type="ORF">SPAR_25801</name>
</gene>
<reference evidence="2 3" key="1">
    <citation type="submission" date="2013-05" db="EMBL/GenBank/DDBJ databases">
        <title>Genome sequence of Streptomyces sparsogenes DSM 40356.</title>
        <authorList>
            <person name="Coyne S."/>
            <person name="Seebeck F.P."/>
        </authorList>
    </citation>
    <scope>NUCLEOTIDE SEQUENCE [LARGE SCALE GENOMIC DNA]</scope>
    <source>
        <strain evidence="2 3">DSM 40356</strain>
    </source>
</reference>
<protein>
    <recommendedName>
        <fullName evidence="1">Glycosyltransferase 2-like domain-containing protein</fullName>
    </recommendedName>
</protein>
<dbReference type="STRING" id="67365.GCA_001704635_03373"/>